<dbReference type="AlphaFoldDB" id="A0A096AIM3"/>
<accession>A0A096AIM3</accession>
<dbReference type="EMBL" id="JRNT01000022">
    <property type="protein sequence ID" value="KGF46978.1"/>
    <property type="molecule type" value="Genomic_DNA"/>
</dbReference>
<protein>
    <submittedName>
        <fullName evidence="1">Uncharacterized protein</fullName>
    </submittedName>
</protein>
<sequence length="64" mass="7662">MVEIFGSYDDYINTVFNARKWFTVRMIGNYKTISLVDEYIDIAFTVGMMIYCMSSYGRDSWYLR</sequence>
<comment type="caution">
    <text evidence="1">The sequence shown here is derived from an EMBL/GenBank/DDBJ whole genome shotgun (WGS) entry which is preliminary data.</text>
</comment>
<reference evidence="1 2" key="1">
    <citation type="submission" date="2014-07" db="EMBL/GenBank/DDBJ databases">
        <authorList>
            <person name="McCorrison J."/>
            <person name="Sanka R."/>
            <person name="Torralba M."/>
            <person name="Gillis M."/>
            <person name="Haft D.H."/>
            <person name="Methe B."/>
            <person name="Sutton G."/>
            <person name="Nelson K.E."/>
        </authorList>
    </citation>
    <scope>NUCLEOTIDE SEQUENCE [LARGE SCALE GENOMIC DNA]</scope>
    <source>
        <strain evidence="1 2">DNF00314</strain>
    </source>
</reference>
<evidence type="ECO:0000313" key="2">
    <source>
        <dbReference type="Proteomes" id="UP000029628"/>
    </source>
</evidence>
<gene>
    <name evidence="1" type="ORF">HMPREF0872_06310</name>
</gene>
<evidence type="ECO:0000313" key="1">
    <source>
        <dbReference type="EMBL" id="KGF46978.1"/>
    </source>
</evidence>
<proteinExistence type="predicted"/>
<keyword evidence="2" id="KW-1185">Reference proteome</keyword>
<name>A0A096AIM3_9FIRM</name>
<organism evidence="1 2">
    <name type="scientific">Veillonella montpellierensis DNF00314</name>
    <dbReference type="NCBI Taxonomy" id="1401067"/>
    <lineage>
        <taxon>Bacteria</taxon>
        <taxon>Bacillati</taxon>
        <taxon>Bacillota</taxon>
        <taxon>Negativicutes</taxon>
        <taxon>Veillonellales</taxon>
        <taxon>Veillonellaceae</taxon>
        <taxon>Veillonella</taxon>
    </lineage>
</organism>
<dbReference type="Proteomes" id="UP000029628">
    <property type="component" value="Unassembled WGS sequence"/>
</dbReference>